<dbReference type="InterPro" id="IPR011701">
    <property type="entry name" value="MFS"/>
</dbReference>
<dbReference type="GO" id="GO:0022857">
    <property type="term" value="F:transmembrane transporter activity"/>
    <property type="evidence" value="ECO:0007669"/>
    <property type="project" value="InterPro"/>
</dbReference>
<dbReference type="PROSITE" id="PS50850">
    <property type="entry name" value="MFS"/>
    <property type="match status" value="1"/>
</dbReference>
<feature type="domain" description="Major facilitator superfamily (MFS) profile" evidence="7">
    <location>
        <begin position="9"/>
        <end position="458"/>
    </location>
</feature>
<feature type="transmembrane region" description="Helical" evidence="6">
    <location>
        <begin position="365"/>
        <end position="382"/>
    </location>
</feature>
<dbReference type="Gene3D" id="1.20.1250.20">
    <property type="entry name" value="MFS general substrate transporter like domains"/>
    <property type="match status" value="1"/>
</dbReference>
<evidence type="ECO:0000256" key="3">
    <source>
        <dbReference type="ARBA" id="ARBA00022692"/>
    </source>
</evidence>
<feature type="transmembrane region" description="Helical" evidence="6">
    <location>
        <begin position="7"/>
        <end position="31"/>
    </location>
</feature>
<dbReference type="AlphaFoldDB" id="A0A844AK87"/>
<evidence type="ECO:0000259" key="7">
    <source>
        <dbReference type="PROSITE" id="PS50850"/>
    </source>
</evidence>
<feature type="transmembrane region" description="Helical" evidence="6">
    <location>
        <begin position="165"/>
        <end position="183"/>
    </location>
</feature>
<dbReference type="Proteomes" id="UP000436694">
    <property type="component" value="Unassembled WGS sequence"/>
</dbReference>
<organism evidence="8 9">
    <name type="scientific">Tritonibacter aquimaris</name>
    <dbReference type="NCBI Taxonomy" id="2663379"/>
    <lineage>
        <taxon>Bacteria</taxon>
        <taxon>Pseudomonadati</taxon>
        <taxon>Pseudomonadota</taxon>
        <taxon>Alphaproteobacteria</taxon>
        <taxon>Rhodobacterales</taxon>
        <taxon>Paracoccaceae</taxon>
        <taxon>Tritonibacter</taxon>
    </lineage>
</organism>
<keyword evidence="4 6" id="KW-1133">Transmembrane helix</keyword>
<comment type="caution">
    <text evidence="8">The sequence shown here is derived from an EMBL/GenBank/DDBJ whole genome shotgun (WGS) entry which is preliminary data.</text>
</comment>
<dbReference type="Pfam" id="PF07690">
    <property type="entry name" value="MFS_1"/>
    <property type="match status" value="1"/>
</dbReference>
<feature type="transmembrane region" description="Helical" evidence="6">
    <location>
        <begin position="328"/>
        <end position="359"/>
    </location>
</feature>
<feature type="transmembrane region" description="Helical" evidence="6">
    <location>
        <begin position="263"/>
        <end position="285"/>
    </location>
</feature>
<dbReference type="SUPFAM" id="SSF103473">
    <property type="entry name" value="MFS general substrate transporter"/>
    <property type="match status" value="1"/>
</dbReference>
<dbReference type="GO" id="GO:0016020">
    <property type="term" value="C:membrane"/>
    <property type="evidence" value="ECO:0007669"/>
    <property type="project" value="UniProtKB-SubCell"/>
</dbReference>
<keyword evidence="5 6" id="KW-0472">Membrane</keyword>
<dbReference type="EMBL" id="WIXK01000001">
    <property type="protein sequence ID" value="MQY41459.1"/>
    <property type="molecule type" value="Genomic_DNA"/>
</dbReference>
<proteinExistence type="predicted"/>
<keyword evidence="3 6" id="KW-0812">Transmembrane</keyword>
<feature type="transmembrane region" description="Helical" evidence="6">
    <location>
        <begin position="195"/>
        <end position="214"/>
    </location>
</feature>
<dbReference type="RefSeq" id="WP_153544648.1">
    <property type="nucleotide sequence ID" value="NZ_WIXK01000001.1"/>
</dbReference>
<keyword evidence="2" id="KW-0813">Transport</keyword>
<evidence type="ECO:0000256" key="1">
    <source>
        <dbReference type="ARBA" id="ARBA00004141"/>
    </source>
</evidence>
<dbReference type="Gene3D" id="1.20.1720.10">
    <property type="entry name" value="Multidrug resistance protein D"/>
    <property type="match status" value="1"/>
</dbReference>
<evidence type="ECO:0000256" key="2">
    <source>
        <dbReference type="ARBA" id="ARBA00022448"/>
    </source>
</evidence>
<evidence type="ECO:0000256" key="5">
    <source>
        <dbReference type="ARBA" id="ARBA00023136"/>
    </source>
</evidence>
<dbReference type="InterPro" id="IPR036259">
    <property type="entry name" value="MFS_trans_sf"/>
</dbReference>
<name>A0A844AK87_9RHOB</name>
<dbReference type="PANTHER" id="PTHR42718">
    <property type="entry name" value="MAJOR FACILITATOR SUPERFAMILY MULTIDRUG TRANSPORTER MFSC"/>
    <property type="match status" value="1"/>
</dbReference>
<feature type="transmembrane region" description="Helical" evidence="6">
    <location>
        <begin position="75"/>
        <end position="94"/>
    </location>
</feature>
<dbReference type="CDD" id="cd17321">
    <property type="entry name" value="MFS_MMR_MDR_like"/>
    <property type="match status" value="1"/>
</dbReference>
<protein>
    <submittedName>
        <fullName evidence="8">MFS transporter</fullName>
    </submittedName>
</protein>
<dbReference type="InterPro" id="IPR020846">
    <property type="entry name" value="MFS_dom"/>
</dbReference>
<evidence type="ECO:0000313" key="8">
    <source>
        <dbReference type="EMBL" id="MQY41459.1"/>
    </source>
</evidence>
<feature type="transmembrane region" description="Helical" evidence="6">
    <location>
        <begin position="394"/>
        <end position="411"/>
    </location>
</feature>
<evidence type="ECO:0000313" key="9">
    <source>
        <dbReference type="Proteomes" id="UP000436694"/>
    </source>
</evidence>
<reference evidence="8 9" key="1">
    <citation type="submission" date="2019-10" db="EMBL/GenBank/DDBJ databases">
        <title>Epibacterium sp. nov., isolated from seawater.</title>
        <authorList>
            <person name="Zhang X."/>
            <person name="Li N."/>
        </authorList>
    </citation>
    <scope>NUCLEOTIDE SEQUENCE [LARGE SCALE GENOMIC DNA]</scope>
    <source>
        <strain evidence="8 9">SM1969</strain>
    </source>
</reference>
<dbReference type="PRINTS" id="PR01036">
    <property type="entry name" value="TCRTETB"/>
</dbReference>
<comment type="subcellular location">
    <subcellularLocation>
        <location evidence="1">Membrane</location>
        <topology evidence="1">Multi-pass membrane protein</topology>
    </subcellularLocation>
</comment>
<dbReference type="PANTHER" id="PTHR42718:SF9">
    <property type="entry name" value="MAJOR FACILITATOR SUPERFAMILY MULTIDRUG TRANSPORTER MFSC"/>
    <property type="match status" value="1"/>
</dbReference>
<evidence type="ECO:0000256" key="4">
    <source>
        <dbReference type="ARBA" id="ARBA00022989"/>
    </source>
</evidence>
<feature type="transmembrane region" description="Helical" evidence="6">
    <location>
        <begin position="226"/>
        <end position="242"/>
    </location>
</feature>
<gene>
    <name evidence="8" type="ORF">GG681_02300</name>
</gene>
<feature type="transmembrane region" description="Helical" evidence="6">
    <location>
        <begin position="431"/>
        <end position="454"/>
    </location>
</feature>
<sequence length="464" mass="48120">MSTSSHALRLLGPCLSIVLGSMGISIAAVALPTLEQHFQNAAWDSSLVVSAYILTITAAIVPVGRAGDVYGKRLVLLLGVLIFATGALFAGSASTLPGVILARAGQGLGAAAMLSMPVAQVRDVIGDEGVGRWMGTMGSMSAIGTALGPTLGGALLAQFGWQMVFLLQLPLAALTAVLIALWTPKSAGHTNKSGFDIQGALVLALLMVSLVLLVSDVGETLAELKLALLGLPLLLCAVFVHIERRSVDPVIDLIWFKSRRVSASLMMNALVSMIMIGMLVVGPFFLTLGYGLSTAEMGAVMAVGPVSSAVYGRVAGQLTDYLSPERSLLLGCFGMVLGAALMAALPIILGVWGFVIAFLVLAPGYQQFLAGVNTAVMQLVPAQDRGRASGLLNLARNLGFMLGGALMGAAFRASLGQRDLAAASPAIVQQGYMLTFVLAAVLAILALILGRWAFHRPEPRTSGI</sequence>
<evidence type="ECO:0000256" key="6">
    <source>
        <dbReference type="SAM" id="Phobius"/>
    </source>
</evidence>
<accession>A0A844AK87</accession>
<feature type="transmembrane region" description="Helical" evidence="6">
    <location>
        <begin position="140"/>
        <end position="159"/>
    </location>
</feature>
<feature type="transmembrane region" description="Helical" evidence="6">
    <location>
        <begin position="43"/>
        <end position="63"/>
    </location>
</feature>
<keyword evidence="9" id="KW-1185">Reference proteome</keyword>